<gene>
    <name evidence="2" type="ORF">SNE40_008700</name>
</gene>
<reference evidence="2 3" key="1">
    <citation type="submission" date="2024-01" db="EMBL/GenBank/DDBJ databases">
        <title>The genome of the rayed Mediterranean limpet Patella caerulea (Linnaeus, 1758).</title>
        <authorList>
            <person name="Anh-Thu Weber A."/>
            <person name="Halstead-Nussloch G."/>
        </authorList>
    </citation>
    <scope>NUCLEOTIDE SEQUENCE [LARGE SCALE GENOMIC DNA]</scope>
    <source>
        <strain evidence="2">AATW-2023a</strain>
        <tissue evidence="2">Whole specimen</tissue>
    </source>
</reference>
<dbReference type="AlphaFoldDB" id="A0AAN8JPN4"/>
<dbReference type="Proteomes" id="UP001347796">
    <property type="component" value="Unassembled WGS sequence"/>
</dbReference>
<evidence type="ECO:0000313" key="3">
    <source>
        <dbReference type="Proteomes" id="UP001347796"/>
    </source>
</evidence>
<feature type="domain" description="Myb/SANT-like DNA-binding" evidence="1">
    <location>
        <begin position="5"/>
        <end position="75"/>
    </location>
</feature>
<dbReference type="Gene3D" id="1.10.10.60">
    <property type="entry name" value="Homeodomain-like"/>
    <property type="match status" value="1"/>
</dbReference>
<evidence type="ECO:0000313" key="2">
    <source>
        <dbReference type="EMBL" id="KAK6180697.1"/>
    </source>
</evidence>
<sequence length="107" mass="12464">MRLGMESDFTKGIKSHGTLWNKVKKELQKMGFALSTVQIINKWTALKKKYKKVTDNNNKTGSERMDFKYLDEFDEVFHKRAATVPKLLVDSLLPPLATQKWKLTYLL</sequence>
<comment type="caution">
    <text evidence="2">The sequence shown here is derived from an EMBL/GenBank/DDBJ whole genome shotgun (WGS) entry which is preliminary data.</text>
</comment>
<accession>A0AAN8JPN4</accession>
<evidence type="ECO:0000259" key="1">
    <source>
        <dbReference type="Pfam" id="PF13837"/>
    </source>
</evidence>
<name>A0AAN8JPN4_PATCE</name>
<organism evidence="2 3">
    <name type="scientific">Patella caerulea</name>
    <name type="common">Rayed Mediterranean limpet</name>
    <dbReference type="NCBI Taxonomy" id="87958"/>
    <lineage>
        <taxon>Eukaryota</taxon>
        <taxon>Metazoa</taxon>
        <taxon>Spiralia</taxon>
        <taxon>Lophotrochozoa</taxon>
        <taxon>Mollusca</taxon>
        <taxon>Gastropoda</taxon>
        <taxon>Patellogastropoda</taxon>
        <taxon>Patelloidea</taxon>
        <taxon>Patellidae</taxon>
        <taxon>Patella</taxon>
    </lineage>
</organism>
<dbReference type="EMBL" id="JAZGQO010000007">
    <property type="protein sequence ID" value="KAK6180697.1"/>
    <property type="molecule type" value="Genomic_DNA"/>
</dbReference>
<protein>
    <recommendedName>
        <fullName evidence="1">Myb/SANT-like DNA-binding domain-containing protein</fullName>
    </recommendedName>
</protein>
<proteinExistence type="predicted"/>
<keyword evidence="3" id="KW-1185">Reference proteome</keyword>
<dbReference type="InterPro" id="IPR044822">
    <property type="entry name" value="Myb_DNA-bind_4"/>
</dbReference>
<dbReference type="Pfam" id="PF13837">
    <property type="entry name" value="Myb_DNA-bind_4"/>
    <property type="match status" value="1"/>
</dbReference>